<dbReference type="HOGENOM" id="CLU_111912_0_0_9"/>
<sequence>MPYPMVHFAIASELCLCMPTPSFLIGSIAPDAIHVRENVTRKDKGITHFVYEDKFPSIEVLKGKCLYYLSLHYDVDWKNYILRYFAHIYADIRWTETVFMNFEQEYQGEKDDIRKTYNKESNQVEFDLMREEWTDDVLKKLHIAAAYTIEPLLTQIEVNQYRDIKLQWLRDRGNEPQIIPVYLREDVIENFVSKTTSELNDLYRDGESLSPLN</sequence>
<dbReference type="RefSeq" id="WP_014369048.1">
    <property type="nucleotide sequence ID" value="NC_016935.1"/>
</dbReference>
<dbReference type="AlphaFoldDB" id="H6N9S5"/>
<accession>H6N9S5</accession>
<dbReference type="Proteomes" id="UP000007523">
    <property type="component" value="Chromosome"/>
</dbReference>
<evidence type="ECO:0000313" key="1">
    <source>
        <dbReference type="EMBL" id="AFC28453.1"/>
    </source>
</evidence>
<protein>
    <recommendedName>
        <fullName evidence="3">Phospholipase C/D domain-containing protein</fullName>
    </recommendedName>
</protein>
<evidence type="ECO:0008006" key="3">
    <source>
        <dbReference type="Google" id="ProtNLM"/>
    </source>
</evidence>
<name>H6N9S5_9BACL</name>
<organism evidence="1 2">
    <name type="scientific">Paenibacillus mucilaginosus 3016</name>
    <dbReference type="NCBI Taxonomy" id="1116391"/>
    <lineage>
        <taxon>Bacteria</taxon>
        <taxon>Bacillati</taxon>
        <taxon>Bacillota</taxon>
        <taxon>Bacilli</taxon>
        <taxon>Bacillales</taxon>
        <taxon>Paenibacillaceae</taxon>
        <taxon>Paenibacillus</taxon>
    </lineage>
</organism>
<gene>
    <name evidence="1" type="ORF">PM3016_1528</name>
</gene>
<evidence type="ECO:0000313" key="2">
    <source>
        <dbReference type="Proteomes" id="UP000007523"/>
    </source>
</evidence>
<keyword evidence="2" id="KW-1185">Reference proteome</keyword>
<proteinExistence type="predicted"/>
<dbReference type="KEGG" id="pmq:PM3016_1528"/>
<reference evidence="1 2" key="1">
    <citation type="journal article" date="2012" name="J. Bacteriol.">
        <title>Complete Genome Sequence of Paenibacillus mucilaginosus 3016, a Bacterium Functional as Microbial Fertilizer.</title>
        <authorList>
            <person name="Ma M."/>
            <person name="Wang Z."/>
            <person name="Li L."/>
            <person name="Jiang X."/>
            <person name="Guan D."/>
            <person name="Cao F."/>
            <person name="Chen H."/>
            <person name="Wang X."/>
            <person name="Shen D."/>
            <person name="Du B."/>
            <person name="Li J."/>
        </authorList>
    </citation>
    <scope>NUCLEOTIDE SEQUENCE [LARGE SCALE GENOMIC DNA]</scope>
    <source>
        <strain evidence="1 2">3016</strain>
    </source>
</reference>
<dbReference type="EMBL" id="CP003235">
    <property type="protein sequence ID" value="AFC28453.1"/>
    <property type="molecule type" value="Genomic_DNA"/>
</dbReference>